<reference evidence="2" key="2">
    <citation type="submission" date="2020-09" db="EMBL/GenBank/DDBJ databases">
        <authorList>
            <person name="Sun Q."/>
            <person name="Sedlacek I."/>
        </authorList>
    </citation>
    <scope>NUCLEOTIDE SEQUENCE</scope>
    <source>
        <strain evidence="2">CCM 7897</strain>
    </source>
</reference>
<feature type="transmembrane region" description="Helical" evidence="1">
    <location>
        <begin position="326"/>
        <end position="347"/>
    </location>
</feature>
<dbReference type="AlphaFoldDB" id="A0A917FKH9"/>
<keyword evidence="1" id="KW-1133">Transmembrane helix</keyword>
<feature type="transmembrane region" description="Helical" evidence="1">
    <location>
        <begin position="121"/>
        <end position="139"/>
    </location>
</feature>
<name>A0A917FKH9_9HYPH</name>
<feature type="transmembrane region" description="Helical" evidence="1">
    <location>
        <begin position="282"/>
        <end position="298"/>
    </location>
</feature>
<accession>A0A917FKH9</accession>
<evidence type="ECO:0000313" key="3">
    <source>
        <dbReference type="Proteomes" id="UP000606044"/>
    </source>
</evidence>
<organism evidence="2 3">
    <name type="scientific">Azorhizobium oxalatiphilum</name>
    <dbReference type="NCBI Taxonomy" id="980631"/>
    <lineage>
        <taxon>Bacteria</taxon>
        <taxon>Pseudomonadati</taxon>
        <taxon>Pseudomonadota</taxon>
        <taxon>Alphaproteobacteria</taxon>
        <taxon>Hyphomicrobiales</taxon>
        <taxon>Xanthobacteraceae</taxon>
        <taxon>Azorhizobium</taxon>
    </lineage>
</organism>
<keyword evidence="1" id="KW-0472">Membrane</keyword>
<feature type="transmembrane region" description="Helical" evidence="1">
    <location>
        <begin position="66"/>
        <end position="86"/>
    </location>
</feature>
<dbReference type="EMBL" id="BMCT01000011">
    <property type="protein sequence ID" value="GGF86663.1"/>
    <property type="molecule type" value="Genomic_DNA"/>
</dbReference>
<evidence type="ECO:0008006" key="4">
    <source>
        <dbReference type="Google" id="ProtNLM"/>
    </source>
</evidence>
<dbReference type="RefSeq" id="WP_188583897.1">
    <property type="nucleotide sequence ID" value="NZ_BMCT01000011.1"/>
</dbReference>
<protein>
    <recommendedName>
        <fullName evidence="4">DUF2157 domain-containing protein</fullName>
    </recommendedName>
</protein>
<reference evidence="2" key="1">
    <citation type="journal article" date="2014" name="Int. J. Syst. Evol. Microbiol.">
        <title>Complete genome sequence of Corynebacterium casei LMG S-19264T (=DSM 44701T), isolated from a smear-ripened cheese.</title>
        <authorList>
            <consortium name="US DOE Joint Genome Institute (JGI-PGF)"/>
            <person name="Walter F."/>
            <person name="Albersmeier A."/>
            <person name="Kalinowski J."/>
            <person name="Ruckert C."/>
        </authorList>
    </citation>
    <scope>NUCLEOTIDE SEQUENCE</scope>
    <source>
        <strain evidence="2">CCM 7897</strain>
    </source>
</reference>
<feature type="transmembrane region" description="Helical" evidence="1">
    <location>
        <begin position="257"/>
        <end position="276"/>
    </location>
</feature>
<keyword evidence="3" id="KW-1185">Reference proteome</keyword>
<feature type="transmembrane region" description="Helical" evidence="1">
    <location>
        <begin position="192"/>
        <end position="211"/>
    </location>
</feature>
<feature type="transmembrane region" description="Helical" evidence="1">
    <location>
        <begin position="303"/>
        <end position="320"/>
    </location>
</feature>
<evidence type="ECO:0000313" key="2">
    <source>
        <dbReference type="EMBL" id="GGF86663.1"/>
    </source>
</evidence>
<sequence length="369" mass="40051">MSDPHPSSPPSGAKRILISLDDLDAAVVAGVIGRPQADALWAYLGGRPAFAPNGLETPRFSFGHTLYYFGGLLAIAAMTLFMTLSWDVLGPWGIAVLAVLYAIACWIAAETLLKRGLSIPAGLLGALAVCLVPLATWAIQHALGLWPELSGGVSGARYSQYHQWVDARWLTLEVTTLIIGGLMLWRLPLPFMVMPLAVTLWYMSMDFARVGQGQDVWDWDWDHARHVSLLFGIGMCVVAGGLDIYRRRRGTADFSTWLYLFGGIAAWTGLTFSGAGNEFGRLGYALLNAGLVLFGAAIGRRIFTVLGAFGIATYLGYLAFDLFQDSLLFPLALSLLGLGIVAIGIWWQRHEEAIHRRLSAILPSVSRGA</sequence>
<feature type="transmembrane region" description="Helical" evidence="1">
    <location>
        <begin position="92"/>
        <end position="109"/>
    </location>
</feature>
<comment type="caution">
    <text evidence="2">The sequence shown here is derived from an EMBL/GenBank/DDBJ whole genome shotgun (WGS) entry which is preliminary data.</text>
</comment>
<dbReference type="Proteomes" id="UP000606044">
    <property type="component" value="Unassembled WGS sequence"/>
</dbReference>
<keyword evidence="1" id="KW-0812">Transmembrane</keyword>
<evidence type="ECO:0000256" key="1">
    <source>
        <dbReference type="SAM" id="Phobius"/>
    </source>
</evidence>
<proteinExistence type="predicted"/>
<gene>
    <name evidence="2" type="ORF">GCM10007301_53200</name>
</gene>